<evidence type="ECO:0000256" key="3">
    <source>
        <dbReference type="ARBA" id="ARBA00023315"/>
    </source>
</evidence>
<dbReference type="EMBL" id="DSDO01000065">
    <property type="protein sequence ID" value="HDR46251.1"/>
    <property type="molecule type" value="Genomic_DNA"/>
</dbReference>
<dbReference type="Proteomes" id="UP000886162">
    <property type="component" value="Unassembled WGS sequence"/>
</dbReference>
<dbReference type="GO" id="GO:0005737">
    <property type="term" value="C:cytoplasm"/>
    <property type="evidence" value="ECO:0007669"/>
    <property type="project" value="UniProtKB-SubCell"/>
</dbReference>
<dbReference type="InterPro" id="IPR045864">
    <property type="entry name" value="aa-tRNA-synth_II/BPL/LPL"/>
</dbReference>
<evidence type="ECO:0000256" key="9">
    <source>
        <dbReference type="PIRSR" id="PIRSR016262-3"/>
    </source>
</evidence>
<keyword evidence="3 5" id="KW-0012">Acyltransferase</keyword>
<dbReference type="InterPro" id="IPR000544">
    <property type="entry name" value="Octanoyltransferase"/>
</dbReference>
<dbReference type="AlphaFoldDB" id="A0A831PJB7"/>
<evidence type="ECO:0000313" key="11">
    <source>
        <dbReference type="EMBL" id="HDR46251.1"/>
    </source>
</evidence>
<dbReference type="SUPFAM" id="SSF55681">
    <property type="entry name" value="Class II aaRS and biotin synthetases"/>
    <property type="match status" value="1"/>
</dbReference>
<comment type="subcellular location">
    <subcellularLocation>
        <location evidence="5">Cytoplasm</location>
    </subcellularLocation>
</comment>
<dbReference type="GO" id="GO:0009249">
    <property type="term" value="P:protein lipoylation"/>
    <property type="evidence" value="ECO:0007669"/>
    <property type="project" value="InterPro"/>
</dbReference>
<evidence type="ECO:0000256" key="4">
    <source>
        <dbReference type="ARBA" id="ARBA00024732"/>
    </source>
</evidence>
<dbReference type="InterPro" id="IPR004143">
    <property type="entry name" value="BPL_LPL_catalytic"/>
</dbReference>
<comment type="function">
    <text evidence="4 5 6">Catalyzes the transfer of endogenously produced octanoic acid from octanoyl-acyl-carrier-protein onto the lipoyl domains of lipoate-dependent enzymes. Lipoyl-ACP can also act as a substrate although octanoyl-ACP is likely to be the physiological substrate.</text>
</comment>
<feature type="site" description="Lowers pKa of active site Cys" evidence="5 9">
    <location>
        <position position="164"/>
    </location>
</feature>
<keyword evidence="2 5" id="KW-0808">Transferase</keyword>
<dbReference type="PROSITE" id="PS51733">
    <property type="entry name" value="BPL_LPL_CATALYTIC"/>
    <property type="match status" value="1"/>
</dbReference>
<dbReference type="GO" id="GO:0033819">
    <property type="term" value="F:lipoyl(octanoyl) transferase activity"/>
    <property type="evidence" value="ECO:0007669"/>
    <property type="project" value="UniProtKB-EC"/>
</dbReference>
<accession>A0A831PJB7</accession>
<reference evidence="11" key="1">
    <citation type="journal article" date="2020" name="mSystems">
        <title>Genome- and Community-Level Interaction Insights into Carbon Utilization and Element Cycling Functions of Hydrothermarchaeota in Hydrothermal Sediment.</title>
        <authorList>
            <person name="Zhou Z."/>
            <person name="Liu Y."/>
            <person name="Xu W."/>
            <person name="Pan J."/>
            <person name="Luo Z.H."/>
            <person name="Li M."/>
        </authorList>
    </citation>
    <scope>NUCLEOTIDE SEQUENCE [LARGE SCALE GENOMIC DNA]</scope>
    <source>
        <strain evidence="11">SpSt-1220</strain>
    </source>
</reference>
<comment type="similarity">
    <text evidence="5 6">Belongs to the LipB family.</text>
</comment>
<comment type="miscellaneous">
    <text evidence="5">In the reaction, the free carboxyl group of octanoic acid is attached via an amide linkage to the epsilon-amino group of a specific lysine residue of lipoyl domains of lipoate-dependent enzymes.</text>
</comment>
<name>A0A831PJB7_9BACT</name>
<dbReference type="EC" id="2.3.1.181" evidence="5 6"/>
<organism evidence="11">
    <name type="scientific">Geoalkalibacter subterraneus</name>
    <dbReference type="NCBI Taxonomy" id="483547"/>
    <lineage>
        <taxon>Bacteria</taxon>
        <taxon>Pseudomonadati</taxon>
        <taxon>Thermodesulfobacteriota</taxon>
        <taxon>Desulfuromonadia</taxon>
        <taxon>Desulfuromonadales</taxon>
        <taxon>Geoalkalibacteraceae</taxon>
        <taxon>Geoalkalibacter</taxon>
    </lineage>
</organism>
<feature type="binding site" evidence="5 8">
    <location>
        <begin position="167"/>
        <end position="169"/>
    </location>
    <ligand>
        <name>substrate</name>
    </ligand>
</feature>
<feature type="active site" description="Acyl-thioester intermediate" evidence="5 7">
    <location>
        <position position="198"/>
    </location>
</feature>
<dbReference type="Pfam" id="PF21948">
    <property type="entry name" value="LplA-B_cat"/>
    <property type="match status" value="1"/>
</dbReference>
<protein>
    <recommendedName>
        <fullName evidence="5 6">Octanoyltransferase</fullName>
        <ecNumber evidence="5 6">2.3.1.181</ecNumber>
    </recommendedName>
    <alternativeName>
        <fullName evidence="5">Lipoate-protein ligase B</fullName>
    </alternativeName>
    <alternativeName>
        <fullName evidence="5">Lipoyl/octanoyl transferase</fullName>
    </alternativeName>
    <alternativeName>
        <fullName evidence="5">Octanoyl-[acyl-carrier-protein]-protein N-octanoyltransferase</fullName>
    </alternativeName>
</protein>
<dbReference type="Gene3D" id="3.30.930.10">
    <property type="entry name" value="Bira Bifunctional Protein, Domain 2"/>
    <property type="match status" value="1"/>
</dbReference>
<evidence type="ECO:0000256" key="5">
    <source>
        <dbReference type="HAMAP-Rule" id="MF_00013"/>
    </source>
</evidence>
<evidence type="ECO:0000256" key="7">
    <source>
        <dbReference type="PIRSR" id="PIRSR016262-1"/>
    </source>
</evidence>
<evidence type="ECO:0000256" key="8">
    <source>
        <dbReference type="PIRSR" id="PIRSR016262-2"/>
    </source>
</evidence>
<comment type="catalytic activity">
    <reaction evidence="5 6">
        <text>octanoyl-[ACP] + L-lysyl-[protein] = N(6)-octanoyl-L-lysyl-[protein] + holo-[ACP] + H(+)</text>
        <dbReference type="Rhea" id="RHEA:17665"/>
        <dbReference type="Rhea" id="RHEA-COMP:9636"/>
        <dbReference type="Rhea" id="RHEA-COMP:9685"/>
        <dbReference type="Rhea" id="RHEA-COMP:9752"/>
        <dbReference type="Rhea" id="RHEA-COMP:9928"/>
        <dbReference type="ChEBI" id="CHEBI:15378"/>
        <dbReference type="ChEBI" id="CHEBI:29969"/>
        <dbReference type="ChEBI" id="CHEBI:64479"/>
        <dbReference type="ChEBI" id="CHEBI:78463"/>
        <dbReference type="ChEBI" id="CHEBI:78809"/>
        <dbReference type="EC" id="2.3.1.181"/>
    </reaction>
</comment>
<dbReference type="NCBIfam" id="NF010925">
    <property type="entry name" value="PRK14345.1"/>
    <property type="match status" value="1"/>
</dbReference>
<dbReference type="HAMAP" id="MF_00013">
    <property type="entry name" value="LipB"/>
    <property type="match status" value="1"/>
</dbReference>
<dbReference type="PIRSF" id="PIRSF016262">
    <property type="entry name" value="LPLase"/>
    <property type="match status" value="1"/>
</dbReference>
<dbReference type="NCBIfam" id="TIGR00214">
    <property type="entry name" value="lipB"/>
    <property type="match status" value="1"/>
</dbReference>
<gene>
    <name evidence="5 11" type="primary">lipB</name>
    <name evidence="11" type="ORF">ENN94_00960</name>
</gene>
<keyword evidence="5" id="KW-0963">Cytoplasm</keyword>
<feature type="binding site" evidence="5 8">
    <location>
        <begin position="180"/>
        <end position="182"/>
    </location>
    <ligand>
        <name>substrate</name>
    </ligand>
</feature>
<proteinExistence type="inferred from homology"/>
<dbReference type="PANTHER" id="PTHR10993:SF7">
    <property type="entry name" value="LIPOYLTRANSFERASE 2, MITOCHONDRIAL-RELATED"/>
    <property type="match status" value="1"/>
</dbReference>
<evidence type="ECO:0000256" key="1">
    <source>
        <dbReference type="ARBA" id="ARBA00004821"/>
    </source>
</evidence>
<comment type="caution">
    <text evidence="11">The sequence shown here is derived from an EMBL/GenBank/DDBJ whole genome shotgun (WGS) entry which is preliminary data.</text>
</comment>
<feature type="domain" description="BPL/LPL catalytic" evidence="10">
    <location>
        <begin position="55"/>
        <end position="237"/>
    </location>
</feature>
<evidence type="ECO:0000259" key="10">
    <source>
        <dbReference type="PROSITE" id="PS51733"/>
    </source>
</evidence>
<dbReference type="UniPathway" id="UPA00538">
    <property type="reaction ID" value="UER00592"/>
</dbReference>
<evidence type="ECO:0000256" key="2">
    <source>
        <dbReference type="ARBA" id="ARBA00022679"/>
    </source>
</evidence>
<dbReference type="PROSITE" id="PS01313">
    <property type="entry name" value="LIPB"/>
    <property type="match status" value="1"/>
</dbReference>
<dbReference type="PANTHER" id="PTHR10993">
    <property type="entry name" value="OCTANOYLTRANSFERASE"/>
    <property type="match status" value="1"/>
</dbReference>
<comment type="pathway">
    <text evidence="1 5 6">Protein modification; protein lipoylation via endogenous pathway; protein N(6)-(lipoyl)lysine from octanoyl-[acyl-carrier-protein]: step 1/2.</text>
</comment>
<dbReference type="CDD" id="cd16444">
    <property type="entry name" value="LipB"/>
    <property type="match status" value="1"/>
</dbReference>
<sequence>MQSTTARSPALPGKTDRAVNFPSLPTGFHVLRTGRLSYEAGLAFQERLIERRLHDVDSEYLMLLEHDPVITLGRGSNHAHVRLAPEDLSRQGIACHEISRGGDVTWHGPGQLVGYPILHMDQVGRDLHRYLRQLEQCLIQTLSAFGLHGERQPGKTGVWVGGRKIASIGIGVRRWISWHGFALNVAPDLRAFEAIVPCGLPDVTMTSLAVECAEVPSRATVEQEIIRSFASTFNLQPSISWML</sequence>
<feature type="binding site" evidence="5 8">
    <location>
        <begin position="100"/>
        <end position="107"/>
    </location>
    <ligand>
        <name>substrate</name>
    </ligand>
</feature>
<evidence type="ECO:0000256" key="6">
    <source>
        <dbReference type="PIRNR" id="PIRNR016262"/>
    </source>
</evidence>
<dbReference type="InterPro" id="IPR020605">
    <property type="entry name" value="Octanoyltransferase_CS"/>
</dbReference>